<dbReference type="RefSeq" id="WP_248153207.1">
    <property type="nucleotide sequence ID" value="NZ_JALNMJ010000005.1"/>
</dbReference>
<feature type="signal peptide" evidence="1">
    <location>
        <begin position="1"/>
        <end position="32"/>
    </location>
</feature>
<proteinExistence type="predicted"/>
<gene>
    <name evidence="2" type="ORF">M0H32_08830</name>
</gene>
<organism evidence="2 3">
    <name type="scientific">Roseibium sediminicola</name>
    <dbReference type="NCBI Taxonomy" id="2933272"/>
    <lineage>
        <taxon>Bacteria</taxon>
        <taxon>Pseudomonadati</taxon>
        <taxon>Pseudomonadota</taxon>
        <taxon>Alphaproteobacteria</taxon>
        <taxon>Hyphomicrobiales</taxon>
        <taxon>Stappiaceae</taxon>
        <taxon>Roseibium</taxon>
    </lineage>
</organism>
<comment type="caution">
    <text evidence="2">The sequence shown here is derived from an EMBL/GenBank/DDBJ whole genome shotgun (WGS) entry which is preliminary data.</text>
</comment>
<feature type="chain" id="PRO_5046702268" description="Protease inhibitor Inh" evidence="1">
    <location>
        <begin position="33"/>
        <end position="160"/>
    </location>
</feature>
<name>A0ABT0GS39_9HYPH</name>
<keyword evidence="3" id="KW-1185">Reference proteome</keyword>
<sequence length="160" mass="16907">MKRNHNKSGLHLKIGGASILMAGLVACSPTVAQMPSTTSYGTPIYVTPVSSKKEKDSIVGKWDVFPAIGPTKRSCTMDFKASSFGGGKGSVSTFACNQVEGLGGLNGVSRITKWERKGSTIILSGIASPNIGSIELSANSFQDRVPGSTKDDVRFIIVRR</sequence>
<keyword evidence="1" id="KW-0732">Signal</keyword>
<evidence type="ECO:0000313" key="3">
    <source>
        <dbReference type="Proteomes" id="UP001431221"/>
    </source>
</evidence>
<protein>
    <recommendedName>
        <fullName evidence="4">Protease inhibitor Inh</fullName>
    </recommendedName>
</protein>
<accession>A0ABT0GS39</accession>
<evidence type="ECO:0000313" key="2">
    <source>
        <dbReference type="EMBL" id="MCK7612262.1"/>
    </source>
</evidence>
<dbReference type="EMBL" id="JALNMJ010000005">
    <property type="protein sequence ID" value="MCK7612262.1"/>
    <property type="molecule type" value="Genomic_DNA"/>
</dbReference>
<evidence type="ECO:0008006" key="4">
    <source>
        <dbReference type="Google" id="ProtNLM"/>
    </source>
</evidence>
<dbReference type="Proteomes" id="UP001431221">
    <property type="component" value="Unassembled WGS sequence"/>
</dbReference>
<reference evidence="2" key="1">
    <citation type="submission" date="2022-04" db="EMBL/GenBank/DDBJ databases">
        <title>Roseibium sp. CAU 1639 isolated from mud.</title>
        <authorList>
            <person name="Kim W."/>
        </authorList>
    </citation>
    <scope>NUCLEOTIDE SEQUENCE</scope>
    <source>
        <strain evidence="2">CAU 1639</strain>
    </source>
</reference>
<evidence type="ECO:0000256" key="1">
    <source>
        <dbReference type="SAM" id="SignalP"/>
    </source>
</evidence>
<dbReference type="PROSITE" id="PS51257">
    <property type="entry name" value="PROKAR_LIPOPROTEIN"/>
    <property type="match status" value="1"/>
</dbReference>